<dbReference type="PROSITE" id="PS51123">
    <property type="entry name" value="OMPA_2"/>
    <property type="match status" value="1"/>
</dbReference>
<dbReference type="PANTHER" id="PTHR30570">
    <property type="entry name" value="PERIPLASMIC PHOSPHATE BINDING COMPONENT OF PHOSPHATE ABC TRANSPORTER"/>
    <property type="match status" value="1"/>
</dbReference>
<proteinExistence type="predicted"/>
<reference evidence="5 6" key="1">
    <citation type="submission" date="2021-06" db="EMBL/GenBank/DDBJ databases">
        <title>50 bacteria genomes isolated from Dapeng, Shenzhen, China.</title>
        <authorList>
            <person name="Zheng W."/>
            <person name="Yu S."/>
            <person name="Huang Y."/>
        </authorList>
    </citation>
    <scope>NUCLEOTIDE SEQUENCE [LARGE SCALE GENOMIC DNA]</scope>
    <source>
        <strain evidence="5 6">DP1N14-2</strain>
    </source>
</reference>
<dbReference type="Gene3D" id="3.30.1330.60">
    <property type="entry name" value="OmpA-like domain"/>
    <property type="match status" value="1"/>
</dbReference>
<dbReference type="Proteomes" id="UP000766629">
    <property type="component" value="Unassembled WGS sequence"/>
</dbReference>
<feature type="chain" id="PRO_5046779392" evidence="3">
    <location>
        <begin position="23"/>
        <end position="517"/>
    </location>
</feature>
<evidence type="ECO:0000256" key="1">
    <source>
        <dbReference type="ARBA" id="ARBA00022729"/>
    </source>
</evidence>
<feature type="signal peptide" evidence="3">
    <location>
        <begin position="1"/>
        <end position="22"/>
    </location>
</feature>
<protein>
    <submittedName>
        <fullName evidence="5">Substrate-binding domain-containing protein</fullName>
    </submittedName>
</protein>
<evidence type="ECO:0000256" key="3">
    <source>
        <dbReference type="SAM" id="SignalP"/>
    </source>
</evidence>
<dbReference type="RefSeq" id="WP_222508473.1">
    <property type="nucleotide sequence ID" value="NZ_JAHVJA010000004.1"/>
</dbReference>
<evidence type="ECO:0000256" key="2">
    <source>
        <dbReference type="PROSITE-ProRule" id="PRU00473"/>
    </source>
</evidence>
<feature type="domain" description="OmpA-like" evidence="4">
    <location>
        <begin position="397"/>
        <end position="517"/>
    </location>
</feature>
<gene>
    <name evidence="5" type="ORF">KUV26_11875</name>
</gene>
<dbReference type="InterPro" id="IPR024370">
    <property type="entry name" value="PBP_domain"/>
</dbReference>
<dbReference type="SUPFAM" id="SSF53850">
    <property type="entry name" value="Periplasmic binding protein-like II"/>
    <property type="match status" value="1"/>
</dbReference>
<dbReference type="Gene3D" id="3.40.190.10">
    <property type="entry name" value="Periplasmic binding protein-like II"/>
    <property type="match status" value="2"/>
</dbReference>
<dbReference type="Pfam" id="PF12849">
    <property type="entry name" value="PBP_like_2"/>
    <property type="match status" value="1"/>
</dbReference>
<dbReference type="EMBL" id="JAHVJA010000004">
    <property type="protein sequence ID" value="MBY6140136.1"/>
    <property type="molecule type" value="Genomic_DNA"/>
</dbReference>
<comment type="caution">
    <text evidence="5">The sequence shown here is derived from an EMBL/GenBank/DDBJ whole genome shotgun (WGS) entry which is preliminary data.</text>
</comment>
<keyword evidence="1 3" id="KW-0732">Signal</keyword>
<accession>A0ABS7NJ25</accession>
<sequence>MTFFRAAICAALFLAAFARGLAAQDVTLSSPDGVVEITGTLLGFDGEFYRVQTQFGELTVDGSGVECEGPGCPSLSGFVAEITFAGSATMSEVLLPALIEGFALRNGYQTRREPLPEGNFSHVLLRGQTPAARFTFVTSNTDAGFAALVADEADVAMALREIRPLERKAARAAGLGDLTSAGRSRVLALDAFVPVVAPGNPVREITLPQLAGILSGRISNWRELGGPDAPVAIHMPVSGSGLSQAVEDKLMGPSGSGFTSAIHRHDRSSTLVQRVLVDPFAIGIASYAEKGAARVLTLTGPCGFSLQASRRTMKTEDYPLTVPMFLYLPARRLPKVGRDFLTYVRGPAAQAVIRRAGFVDQAPELIPVSRQGNRFANAILAAQEEGGLSELQRLVTVLGGMRRLTASFRFEPGSSRPDAQSRSNIEQLARALEAGEFDAKELVFAGFSDGVGPVDGNRKIALERAAAVRDAVINAAETADSSRVNIQTEGFGEALPMACDDSDWGRQINRRVEVWVR</sequence>
<evidence type="ECO:0000259" key="4">
    <source>
        <dbReference type="PROSITE" id="PS51123"/>
    </source>
</evidence>
<dbReference type="Pfam" id="PF00691">
    <property type="entry name" value="OmpA"/>
    <property type="match status" value="1"/>
</dbReference>
<dbReference type="InterPro" id="IPR006665">
    <property type="entry name" value="OmpA-like"/>
</dbReference>
<evidence type="ECO:0000313" key="5">
    <source>
        <dbReference type="EMBL" id="MBY6140136.1"/>
    </source>
</evidence>
<dbReference type="PANTHER" id="PTHR30570:SF1">
    <property type="entry name" value="PHOSPHATE-BINDING PROTEIN PSTS"/>
    <property type="match status" value="1"/>
</dbReference>
<dbReference type="InterPro" id="IPR036737">
    <property type="entry name" value="OmpA-like_sf"/>
</dbReference>
<organism evidence="5 6">
    <name type="scientific">Leisingera daeponensis</name>
    <dbReference type="NCBI Taxonomy" id="405746"/>
    <lineage>
        <taxon>Bacteria</taxon>
        <taxon>Pseudomonadati</taxon>
        <taxon>Pseudomonadota</taxon>
        <taxon>Alphaproteobacteria</taxon>
        <taxon>Rhodobacterales</taxon>
        <taxon>Roseobacteraceae</taxon>
        <taxon>Leisingera</taxon>
    </lineage>
</organism>
<evidence type="ECO:0000313" key="6">
    <source>
        <dbReference type="Proteomes" id="UP000766629"/>
    </source>
</evidence>
<keyword evidence="6" id="KW-1185">Reference proteome</keyword>
<dbReference type="SUPFAM" id="SSF103088">
    <property type="entry name" value="OmpA-like"/>
    <property type="match status" value="1"/>
</dbReference>
<dbReference type="InterPro" id="IPR050811">
    <property type="entry name" value="Phosphate_ABC_transporter"/>
</dbReference>
<keyword evidence="2" id="KW-0472">Membrane</keyword>
<name>A0ABS7NJ25_9RHOB</name>
<dbReference type="CDD" id="cd07185">
    <property type="entry name" value="OmpA_C-like"/>
    <property type="match status" value="1"/>
</dbReference>